<evidence type="ECO:0008006" key="3">
    <source>
        <dbReference type="Google" id="ProtNLM"/>
    </source>
</evidence>
<keyword evidence="2" id="KW-1185">Reference proteome</keyword>
<gene>
    <name evidence="1" type="ORF">PV517_45095</name>
</gene>
<protein>
    <recommendedName>
        <fullName evidence="3">Lipoprotein</fullName>
    </recommendedName>
</protein>
<proteinExistence type="predicted"/>
<accession>A0ABU4LK81</accession>
<reference evidence="1 2" key="1">
    <citation type="journal article" date="2023" name="Microb. Genom.">
        <title>Mesoterricola silvestris gen. nov., sp. nov., Mesoterricola sediminis sp. nov., Geothrix oryzae sp. nov., Geothrix edaphica sp. nov., Geothrix rubra sp. nov., and Geothrix limicola sp. nov., six novel members of Acidobacteriota isolated from soils.</title>
        <authorList>
            <person name="Weisberg A.J."/>
            <person name="Pearce E."/>
            <person name="Kramer C.G."/>
            <person name="Chang J.H."/>
            <person name="Clarke C.R."/>
        </authorList>
    </citation>
    <scope>NUCLEOTIDE SEQUENCE [LARGE SCALE GENOMIC DNA]</scope>
    <source>
        <strain evidence="1 2">NRRL_B-2795</strain>
    </source>
</reference>
<dbReference type="Proteomes" id="UP001271723">
    <property type="component" value="Unassembled WGS sequence"/>
</dbReference>
<evidence type="ECO:0000313" key="2">
    <source>
        <dbReference type="Proteomes" id="UP001271723"/>
    </source>
</evidence>
<comment type="caution">
    <text evidence="1">The sequence shown here is derived from an EMBL/GenBank/DDBJ whole genome shotgun (WGS) entry which is preliminary data.</text>
</comment>
<sequence length="167" mass="18390">MTIALLVTACSSQEQRPARGDALDSGMQTSGTVGSEHVKVGETWWFALPVPTNKSAEPIEITGVSIVRIPKGMKVLKYGAYSLEDTEGLALLVTEGEKLTPRFAELRDYSDKPVKVAPHQSSDIYYLARLKITGLPSQSARYCKFDYRQGGREFTQTLDCEVELTGK</sequence>
<name>A0ABU4LK81_9ACTN</name>
<dbReference type="EMBL" id="JARAVY010000034">
    <property type="protein sequence ID" value="MDX2915835.1"/>
    <property type="molecule type" value="Genomic_DNA"/>
</dbReference>
<dbReference type="RefSeq" id="WP_086751277.1">
    <property type="nucleotide sequence ID" value="NZ_JARAVY010000034.1"/>
</dbReference>
<evidence type="ECO:0000313" key="1">
    <source>
        <dbReference type="EMBL" id="MDX2915835.1"/>
    </source>
</evidence>
<organism evidence="1 2">
    <name type="scientific">Streptomyces griseiscabiei</name>
    <dbReference type="NCBI Taxonomy" id="2993540"/>
    <lineage>
        <taxon>Bacteria</taxon>
        <taxon>Bacillati</taxon>
        <taxon>Actinomycetota</taxon>
        <taxon>Actinomycetes</taxon>
        <taxon>Kitasatosporales</taxon>
        <taxon>Streptomycetaceae</taxon>
        <taxon>Streptomyces</taxon>
    </lineage>
</organism>